<keyword evidence="1" id="KW-1133">Transmembrane helix</keyword>
<keyword evidence="1" id="KW-0812">Transmembrane</keyword>
<evidence type="ECO:0000256" key="1">
    <source>
        <dbReference type="SAM" id="Phobius"/>
    </source>
</evidence>
<reference evidence="2" key="1">
    <citation type="submission" date="2018-01" db="EMBL/GenBank/DDBJ databases">
        <title>An insight into the sialome of Amazonian anophelines.</title>
        <authorList>
            <person name="Ribeiro J.M."/>
            <person name="Scarpassa V."/>
            <person name="Calvo E."/>
        </authorList>
    </citation>
    <scope>NUCLEOTIDE SEQUENCE</scope>
</reference>
<keyword evidence="1" id="KW-0472">Membrane</keyword>
<proteinExistence type="predicted"/>
<dbReference type="AlphaFoldDB" id="A0A2M4D6Y0"/>
<evidence type="ECO:0000313" key="2">
    <source>
        <dbReference type="EMBL" id="MBW73344.1"/>
    </source>
</evidence>
<protein>
    <submittedName>
        <fullName evidence="2">Uncharacterized protein</fullName>
    </submittedName>
</protein>
<name>A0A2M4D6Y0_ANODA</name>
<feature type="transmembrane region" description="Helical" evidence="1">
    <location>
        <begin position="57"/>
        <end position="80"/>
    </location>
</feature>
<dbReference type="EMBL" id="GGFL01009166">
    <property type="protein sequence ID" value="MBW73344.1"/>
    <property type="molecule type" value="Transcribed_RNA"/>
</dbReference>
<accession>A0A2M4D6Y0</accession>
<sequence>MYLVASPACLVAFNFATIVSGAMTRLHFASRALIISSTDAGLSPTANLAFPSKRDKINWIAIGLLVSVMIVLAALSAASVRLSFS</sequence>
<organism evidence="2">
    <name type="scientific">Anopheles darlingi</name>
    <name type="common">Mosquito</name>
    <dbReference type="NCBI Taxonomy" id="43151"/>
    <lineage>
        <taxon>Eukaryota</taxon>
        <taxon>Metazoa</taxon>
        <taxon>Ecdysozoa</taxon>
        <taxon>Arthropoda</taxon>
        <taxon>Hexapoda</taxon>
        <taxon>Insecta</taxon>
        <taxon>Pterygota</taxon>
        <taxon>Neoptera</taxon>
        <taxon>Endopterygota</taxon>
        <taxon>Diptera</taxon>
        <taxon>Nematocera</taxon>
        <taxon>Culicoidea</taxon>
        <taxon>Culicidae</taxon>
        <taxon>Anophelinae</taxon>
        <taxon>Anopheles</taxon>
    </lineage>
</organism>